<sequence>MAYHAWSFGTSTHFVFHDVGWWHGVTAEVRAVLDPWLEARRATLQDIRTVLCLNDRTTHLKIIPDLARDKDSLLIYYHYHNTITVHEEVCGELVPPSPSANQYPYVLEHIMKKLANTIKQFEHKTIGSIGDVPLISRCMMPTISC</sequence>
<evidence type="ECO:0000313" key="2">
    <source>
        <dbReference type="Proteomes" id="UP000829398"/>
    </source>
</evidence>
<evidence type="ECO:0000313" key="1">
    <source>
        <dbReference type="EMBL" id="KAH9759828.1"/>
    </source>
</evidence>
<gene>
    <name evidence="1" type="ORF">KPL71_017080</name>
</gene>
<organism evidence="1 2">
    <name type="scientific">Citrus sinensis</name>
    <name type="common">Sweet orange</name>
    <name type="synonym">Citrus aurantium var. sinensis</name>
    <dbReference type="NCBI Taxonomy" id="2711"/>
    <lineage>
        <taxon>Eukaryota</taxon>
        <taxon>Viridiplantae</taxon>
        <taxon>Streptophyta</taxon>
        <taxon>Embryophyta</taxon>
        <taxon>Tracheophyta</taxon>
        <taxon>Spermatophyta</taxon>
        <taxon>Magnoliopsida</taxon>
        <taxon>eudicotyledons</taxon>
        <taxon>Gunneridae</taxon>
        <taxon>Pentapetalae</taxon>
        <taxon>rosids</taxon>
        <taxon>malvids</taxon>
        <taxon>Sapindales</taxon>
        <taxon>Rutaceae</taxon>
        <taxon>Aurantioideae</taxon>
        <taxon>Citrus</taxon>
    </lineage>
</organism>
<keyword evidence="2" id="KW-1185">Reference proteome</keyword>
<comment type="caution">
    <text evidence="1">The sequence shown here is derived from an EMBL/GenBank/DDBJ whole genome shotgun (WGS) entry which is preliminary data.</text>
</comment>
<protein>
    <submittedName>
        <fullName evidence="1">Galactan beta-1,4-galactosyltransferase GALS1</fullName>
    </submittedName>
</protein>
<reference evidence="2" key="1">
    <citation type="journal article" date="2023" name="Hortic. Res.">
        <title>A chromosome-level phased genome enabling allele-level studies in sweet orange: a case study on citrus Huanglongbing tolerance.</title>
        <authorList>
            <person name="Wu B."/>
            <person name="Yu Q."/>
            <person name="Deng Z."/>
            <person name="Duan Y."/>
            <person name="Luo F."/>
            <person name="Gmitter F. Jr."/>
        </authorList>
    </citation>
    <scope>NUCLEOTIDE SEQUENCE [LARGE SCALE GENOMIC DNA]</scope>
    <source>
        <strain evidence="2">cv. Valencia</strain>
    </source>
</reference>
<accession>A0ACB8KZG1</accession>
<name>A0ACB8KZG1_CITSI</name>
<dbReference type="EMBL" id="CM039174">
    <property type="protein sequence ID" value="KAH9759828.1"/>
    <property type="molecule type" value="Genomic_DNA"/>
</dbReference>
<proteinExistence type="predicted"/>
<dbReference type="Proteomes" id="UP000829398">
    <property type="component" value="Chromosome 5"/>
</dbReference>